<reference evidence="1 2" key="1">
    <citation type="submission" date="2019-06" db="EMBL/GenBank/DDBJ databases">
        <title>Genomic Encyclopedia of Archaeal and Bacterial Type Strains, Phase II (KMG-II): from individual species to whole genera.</title>
        <authorList>
            <person name="Goeker M."/>
        </authorList>
    </citation>
    <scope>NUCLEOTIDE SEQUENCE [LARGE SCALE GENOMIC DNA]</scope>
    <source>
        <strain evidence="1 2">DSM 18423</strain>
    </source>
</reference>
<protein>
    <submittedName>
        <fullName evidence="1">Uncharacterized protein</fullName>
    </submittedName>
</protein>
<dbReference type="Proteomes" id="UP000320582">
    <property type="component" value="Unassembled WGS sequence"/>
</dbReference>
<organism evidence="1 2">
    <name type="scientific">Roseinatronobacter monicus</name>
    <dbReference type="NCBI Taxonomy" id="393481"/>
    <lineage>
        <taxon>Bacteria</taxon>
        <taxon>Pseudomonadati</taxon>
        <taxon>Pseudomonadota</taxon>
        <taxon>Alphaproteobacteria</taxon>
        <taxon>Rhodobacterales</taxon>
        <taxon>Paracoccaceae</taxon>
        <taxon>Roseinatronobacter</taxon>
    </lineage>
</organism>
<dbReference type="EMBL" id="VFPT01000001">
    <property type="protein sequence ID" value="TQM92668.1"/>
    <property type="molecule type" value="Genomic_DNA"/>
</dbReference>
<evidence type="ECO:0000313" key="1">
    <source>
        <dbReference type="EMBL" id="TQM92668.1"/>
    </source>
</evidence>
<accession>A0A543KC59</accession>
<gene>
    <name evidence="1" type="ORF">BD293_1282</name>
</gene>
<keyword evidence="2" id="KW-1185">Reference proteome</keyword>
<sequence length="210" mass="23747">MAFYLSAFVQVYQMRKDIPPGSGVKRSWRVGVNLGDKLWECACTMCKPRKDSLFAGEAMCAQFGNPLERGINRCAMARIEAPGRFLRQSVERAHIGPDIAIGRRYKCARPAHHMISAKHGPAPFKTQVIPEMARCPDRADHIAFDLNCIAIPQRLIRTERNINAFTTTRIPCLRKRIHMRGAPREAITKSKNLCPCMIGKLARQRGMIEM</sequence>
<comment type="caution">
    <text evidence="1">The sequence shown here is derived from an EMBL/GenBank/DDBJ whole genome shotgun (WGS) entry which is preliminary data.</text>
</comment>
<name>A0A543KC59_9RHOB</name>
<dbReference type="AlphaFoldDB" id="A0A543KC59"/>
<evidence type="ECO:0000313" key="2">
    <source>
        <dbReference type="Proteomes" id="UP000320582"/>
    </source>
</evidence>
<proteinExistence type="predicted"/>